<dbReference type="Proteomes" id="UP001254813">
    <property type="component" value="Unassembled WGS sequence"/>
</dbReference>
<protein>
    <recommendedName>
        <fullName evidence="1">Halobacterial output domain-containing protein</fullName>
    </recommendedName>
</protein>
<keyword evidence="3" id="KW-1185">Reference proteome</keyword>
<sequence length="145" mass="16183">MTDTNDTIESLVRQAFAVDLEAEVAFREVLSAVIREANANDVDVRGSWPIPDDDTAGWDVEVTDVSPTSTTLPYDSEFPAMAVLEVVADREGVDVTDLPALQDQFDLRILEALHRSPDESKQRVQFEYCGYRVTVYPDDSVVIDE</sequence>
<evidence type="ECO:0000313" key="3">
    <source>
        <dbReference type="Proteomes" id="UP001254813"/>
    </source>
</evidence>
<gene>
    <name evidence="2" type="ORF">NDI79_13780</name>
</gene>
<dbReference type="RefSeq" id="WP_310929114.1">
    <property type="nucleotide sequence ID" value="NZ_JAMQOQ010000003.1"/>
</dbReference>
<evidence type="ECO:0000313" key="2">
    <source>
        <dbReference type="EMBL" id="MDS0295246.1"/>
    </source>
</evidence>
<proteinExistence type="predicted"/>
<evidence type="ECO:0000259" key="1">
    <source>
        <dbReference type="Pfam" id="PF18545"/>
    </source>
</evidence>
<comment type="caution">
    <text evidence="2">The sequence shown here is derived from an EMBL/GenBank/DDBJ whole genome shotgun (WGS) entry which is preliminary data.</text>
</comment>
<accession>A0ABU2G378</accession>
<dbReference type="Pfam" id="PF18545">
    <property type="entry name" value="HalOD1"/>
    <property type="match status" value="1"/>
</dbReference>
<name>A0ABU2G378_9EURY</name>
<feature type="domain" description="Halobacterial output" evidence="1">
    <location>
        <begin position="76"/>
        <end position="144"/>
    </location>
</feature>
<reference evidence="2 3" key="1">
    <citation type="submission" date="2022-06" db="EMBL/GenBank/DDBJ databases">
        <title>Halogeometricum sp. a new haloarchaeum isolate from saline soil.</title>
        <authorList>
            <person name="Strakova D."/>
            <person name="Galisteo C."/>
            <person name="Sanchez-Porro C."/>
            <person name="Ventosa A."/>
        </authorList>
    </citation>
    <scope>NUCLEOTIDE SEQUENCE [LARGE SCALE GENOMIC DNA]</scope>
    <source>
        <strain evidence="3">S3BR25-2</strain>
    </source>
</reference>
<dbReference type="EMBL" id="JAMQOQ010000003">
    <property type="protein sequence ID" value="MDS0295246.1"/>
    <property type="molecule type" value="Genomic_DNA"/>
</dbReference>
<organism evidence="2 3">
    <name type="scientific">Halogeometricum luteum</name>
    <dbReference type="NCBI Taxonomy" id="2950537"/>
    <lineage>
        <taxon>Archaea</taxon>
        <taxon>Methanobacteriati</taxon>
        <taxon>Methanobacteriota</taxon>
        <taxon>Stenosarchaea group</taxon>
        <taxon>Halobacteria</taxon>
        <taxon>Halobacteriales</taxon>
        <taxon>Haloferacaceae</taxon>
        <taxon>Halogeometricum</taxon>
    </lineage>
</organism>
<dbReference type="InterPro" id="IPR040624">
    <property type="entry name" value="HalOD1"/>
</dbReference>